<keyword evidence="2 8" id="KW-0808">Transferase</keyword>
<dbReference type="OrthoDB" id="517356at2"/>
<keyword evidence="5 8" id="KW-0460">Magnesium</keyword>
<keyword evidence="8" id="KW-0963">Cytoplasm</keyword>
<sequence>MIKGIGVDIVDVARFGRSLERTPRLADRLFDPTELGRPTASLAARFAAKEALIKAVGDSAGFRWHEMVVRSDEHGNPSFEVSGGVAEVLASRGISEVHLSLSHDAGLACAFVIAEGSA</sequence>
<protein>
    <recommendedName>
        <fullName evidence="8">Holo-[acyl-carrier-protein] synthase</fullName>
        <shortName evidence="8">Holo-ACP synthase</shortName>
        <ecNumber evidence="8">2.7.8.7</ecNumber>
    </recommendedName>
    <alternativeName>
        <fullName evidence="8">4'-phosphopantetheinyl transferase AcpS</fullName>
    </alternativeName>
</protein>
<comment type="caution">
    <text evidence="10">The sequence shown here is derived from an EMBL/GenBank/DDBJ whole genome shotgun (WGS) entry which is preliminary data.</text>
</comment>
<comment type="cofactor">
    <cofactor evidence="8">
        <name>Mg(2+)</name>
        <dbReference type="ChEBI" id="CHEBI:18420"/>
    </cofactor>
</comment>
<dbReference type="Proteomes" id="UP000244893">
    <property type="component" value="Unassembled WGS sequence"/>
</dbReference>
<comment type="catalytic activity">
    <reaction evidence="8">
        <text>apo-[ACP] + CoA = holo-[ACP] + adenosine 3',5'-bisphosphate + H(+)</text>
        <dbReference type="Rhea" id="RHEA:12068"/>
        <dbReference type="Rhea" id="RHEA-COMP:9685"/>
        <dbReference type="Rhea" id="RHEA-COMP:9690"/>
        <dbReference type="ChEBI" id="CHEBI:15378"/>
        <dbReference type="ChEBI" id="CHEBI:29999"/>
        <dbReference type="ChEBI" id="CHEBI:57287"/>
        <dbReference type="ChEBI" id="CHEBI:58343"/>
        <dbReference type="ChEBI" id="CHEBI:64479"/>
        <dbReference type="EC" id="2.7.8.7"/>
    </reaction>
</comment>
<dbReference type="Gene3D" id="3.90.470.20">
    <property type="entry name" value="4'-phosphopantetheinyl transferase domain"/>
    <property type="match status" value="1"/>
</dbReference>
<dbReference type="InterPro" id="IPR004568">
    <property type="entry name" value="Ppantetheine-prot_Trfase_dom"/>
</dbReference>
<dbReference type="SUPFAM" id="SSF56214">
    <property type="entry name" value="4'-phosphopantetheinyl transferase"/>
    <property type="match status" value="1"/>
</dbReference>
<dbReference type="GO" id="GO:0000287">
    <property type="term" value="F:magnesium ion binding"/>
    <property type="evidence" value="ECO:0007669"/>
    <property type="project" value="UniProtKB-UniRule"/>
</dbReference>
<evidence type="ECO:0000256" key="7">
    <source>
        <dbReference type="ARBA" id="ARBA00023160"/>
    </source>
</evidence>
<dbReference type="NCBIfam" id="NF000832">
    <property type="entry name" value="PRK00070.3-2"/>
    <property type="match status" value="1"/>
</dbReference>
<dbReference type="HAMAP" id="MF_00101">
    <property type="entry name" value="AcpS"/>
    <property type="match status" value="1"/>
</dbReference>
<dbReference type="NCBIfam" id="TIGR00516">
    <property type="entry name" value="acpS"/>
    <property type="match status" value="1"/>
</dbReference>
<feature type="binding site" evidence="8">
    <location>
        <position position="50"/>
    </location>
    <ligand>
        <name>Mg(2+)</name>
        <dbReference type="ChEBI" id="CHEBI:18420"/>
    </ligand>
</feature>
<comment type="similarity">
    <text evidence="8">Belongs to the P-Pant transferase superfamily. AcpS family.</text>
</comment>
<dbReference type="GO" id="GO:0008897">
    <property type="term" value="F:holo-[acyl-carrier-protein] synthase activity"/>
    <property type="evidence" value="ECO:0007669"/>
    <property type="project" value="UniProtKB-UniRule"/>
</dbReference>
<dbReference type="InterPro" id="IPR002582">
    <property type="entry name" value="ACPS"/>
</dbReference>
<evidence type="ECO:0000256" key="5">
    <source>
        <dbReference type="ARBA" id="ARBA00022842"/>
    </source>
</evidence>
<reference evidence="10 11" key="1">
    <citation type="submission" date="2018-05" db="EMBL/GenBank/DDBJ databases">
        <title>Amnibacterium sp. M8JJ-5, whole genome shotgun sequence.</title>
        <authorList>
            <person name="Tuo L."/>
        </authorList>
    </citation>
    <scope>NUCLEOTIDE SEQUENCE [LARGE SCALE GENOMIC DNA]</scope>
    <source>
        <strain evidence="10 11">M8JJ-5</strain>
    </source>
</reference>
<dbReference type="GO" id="GO:0005737">
    <property type="term" value="C:cytoplasm"/>
    <property type="evidence" value="ECO:0007669"/>
    <property type="project" value="UniProtKB-SubCell"/>
</dbReference>
<name>A0A2V1HVG2_9MICO</name>
<feature type="domain" description="4'-phosphopantetheinyl transferase" evidence="9">
    <location>
        <begin position="4"/>
        <end position="92"/>
    </location>
</feature>
<proteinExistence type="inferred from homology"/>
<dbReference type="EC" id="2.7.8.7" evidence="8"/>
<dbReference type="EMBL" id="QEOP01000001">
    <property type="protein sequence ID" value="PVZ95059.1"/>
    <property type="molecule type" value="Genomic_DNA"/>
</dbReference>
<dbReference type="NCBIfam" id="TIGR00556">
    <property type="entry name" value="pantethn_trn"/>
    <property type="match status" value="1"/>
</dbReference>
<evidence type="ECO:0000259" key="9">
    <source>
        <dbReference type="Pfam" id="PF01648"/>
    </source>
</evidence>
<organism evidence="10 11">
    <name type="scientific">Amnibacterium flavum</name>
    <dbReference type="NCBI Taxonomy" id="2173173"/>
    <lineage>
        <taxon>Bacteria</taxon>
        <taxon>Bacillati</taxon>
        <taxon>Actinomycetota</taxon>
        <taxon>Actinomycetes</taxon>
        <taxon>Micrococcales</taxon>
        <taxon>Microbacteriaceae</taxon>
        <taxon>Amnibacterium</taxon>
    </lineage>
</organism>
<keyword evidence="1 8" id="KW-0444">Lipid biosynthesis</keyword>
<evidence type="ECO:0000313" key="11">
    <source>
        <dbReference type="Proteomes" id="UP000244893"/>
    </source>
</evidence>
<evidence type="ECO:0000256" key="4">
    <source>
        <dbReference type="ARBA" id="ARBA00022832"/>
    </source>
</evidence>
<dbReference type="InterPro" id="IPR008278">
    <property type="entry name" value="4-PPantetheinyl_Trfase_dom"/>
</dbReference>
<dbReference type="AlphaFoldDB" id="A0A2V1HVG2"/>
<accession>A0A2V1HVG2</accession>
<dbReference type="Pfam" id="PF01648">
    <property type="entry name" value="ACPS"/>
    <property type="match status" value="1"/>
</dbReference>
<comment type="function">
    <text evidence="8">Transfers the 4'-phosphopantetheine moiety from coenzyme A to a Ser of acyl-carrier-protein.</text>
</comment>
<evidence type="ECO:0000313" key="10">
    <source>
        <dbReference type="EMBL" id="PVZ95059.1"/>
    </source>
</evidence>
<gene>
    <name evidence="8" type="primary">acpS</name>
    <name evidence="10" type="ORF">DDQ50_00565</name>
</gene>
<keyword evidence="4 8" id="KW-0276">Fatty acid metabolism</keyword>
<evidence type="ECO:0000256" key="3">
    <source>
        <dbReference type="ARBA" id="ARBA00022723"/>
    </source>
</evidence>
<keyword evidence="7 8" id="KW-0275">Fatty acid biosynthesis</keyword>
<feature type="binding site" evidence="8">
    <location>
        <position position="8"/>
    </location>
    <ligand>
        <name>Mg(2+)</name>
        <dbReference type="ChEBI" id="CHEBI:18420"/>
    </ligand>
</feature>
<dbReference type="GO" id="GO:0006633">
    <property type="term" value="P:fatty acid biosynthetic process"/>
    <property type="evidence" value="ECO:0007669"/>
    <property type="project" value="UniProtKB-UniRule"/>
</dbReference>
<keyword evidence="11" id="KW-1185">Reference proteome</keyword>
<evidence type="ECO:0000256" key="6">
    <source>
        <dbReference type="ARBA" id="ARBA00023098"/>
    </source>
</evidence>
<keyword evidence="3 8" id="KW-0479">Metal-binding</keyword>
<dbReference type="RefSeq" id="WP_116754798.1">
    <property type="nucleotide sequence ID" value="NZ_JBHUEX010000001.1"/>
</dbReference>
<evidence type="ECO:0000256" key="2">
    <source>
        <dbReference type="ARBA" id="ARBA00022679"/>
    </source>
</evidence>
<evidence type="ECO:0000256" key="1">
    <source>
        <dbReference type="ARBA" id="ARBA00022516"/>
    </source>
</evidence>
<keyword evidence="6 8" id="KW-0443">Lipid metabolism</keyword>
<dbReference type="InterPro" id="IPR037143">
    <property type="entry name" value="4-PPantetheinyl_Trfase_dom_sf"/>
</dbReference>
<evidence type="ECO:0000256" key="8">
    <source>
        <dbReference type="HAMAP-Rule" id="MF_00101"/>
    </source>
</evidence>
<comment type="subcellular location">
    <subcellularLocation>
        <location evidence="8">Cytoplasm</location>
    </subcellularLocation>
</comment>